<protein>
    <submittedName>
        <fullName evidence="1">Uncharacterized protein</fullName>
    </submittedName>
</protein>
<name>A0A8J5LYK4_ZINOF</name>
<dbReference type="AlphaFoldDB" id="A0A8J5LYK4"/>
<comment type="caution">
    <text evidence="1">The sequence shown here is derived from an EMBL/GenBank/DDBJ whole genome shotgun (WGS) entry which is preliminary data.</text>
</comment>
<dbReference type="EMBL" id="JACMSC010000001">
    <property type="protein sequence ID" value="KAG6536521.1"/>
    <property type="molecule type" value="Genomic_DNA"/>
</dbReference>
<dbReference type="Proteomes" id="UP000734854">
    <property type="component" value="Unassembled WGS sequence"/>
</dbReference>
<evidence type="ECO:0000313" key="1">
    <source>
        <dbReference type="EMBL" id="KAG6536521.1"/>
    </source>
</evidence>
<accession>A0A8J5LYK4</accession>
<evidence type="ECO:0000313" key="2">
    <source>
        <dbReference type="Proteomes" id="UP000734854"/>
    </source>
</evidence>
<proteinExistence type="predicted"/>
<keyword evidence="2" id="KW-1185">Reference proteome</keyword>
<gene>
    <name evidence="1" type="ORF">ZIOFF_001579</name>
</gene>
<reference evidence="1 2" key="1">
    <citation type="submission" date="2020-08" db="EMBL/GenBank/DDBJ databases">
        <title>Plant Genome Project.</title>
        <authorList>
            <person name="Zhang R.-G."/>
        </authorList>
    </citation>
    <scope>NUCLEOTIDE SEQUENCE [LARGE SCALE GENOMIC DNA]</scope>
    <source>
        <tissue evidence="1">Rhizome</tissue>
    </source>
</reference>
<dbReference type="Gene3D" id="2.60.34.10">
    <property type="entry name" value="Substrate Binding Domain Of DNAk, Chain A, domain 1"/>
    <property type="match status" value="1"/>
</dbReference>
<sequence>MLSRIFSGYSHGLAYFSMLSSTVLDSFPFSVNFAMDEGPITTVSSNVLVRKGQLIPSVKVLSFYQTNSFKMEAFYAIQSELPPGAPLKISCYQVNY</sequence>
<organism evidence="1 2">
    <name type="scientific">Zingiber officinale</name>
    <name type="common">Ginger</name>
    <name type="synonym">Amomum zingiber</name>
    <dbReference type="NCBI Taxonomy" id="94328"/>
    <lineage>
        <taxon>Eukaryota</taxon>
        <taxon>Viridiplantae</taxon>
        <taxon>Streptophyta</taxon>
        <taxon>Embryophyta</taxon>
        <taxon>Tracheophyta</taxon>
        <taxon>Spermatophyta</taxon>
        <taxon>Magnoliopsida</taxon>
        <taxon>Liliopsida</taxon>
        <taxon>Zingiberales</taxon>
        <taxon>Zingiberaceae</taxon>
        <taxon>Zingiber</taxon>
    </lineage>
</organism>
<dbReference type="InterPro" id="IPR029047">
    <property type="entry name" value="HSP70_peptide-bd_sf"/>
</dbReference>